<protein>
    <submittedName>
        <fullName evidence="4">DUF4232 domain-containing protein</fullName>
    </submittedName>
</protein>
<comment type="caution">
    <text evidence="4">The sequence shown here is derived from an EMBL/GenBank/DDBJ whole genome shotgun (WGS) entry which is preliminary data.</text>
</comment>
<sequence length="222" mass="21150">MQRNVKTIVVSTATGLLAVVALAGCSSGPAPSVTRTVTASATPGSSASGTPSAAGQAAPSPGATPTGTGGAADGSGTTCTVSSLAGGTEAGSGGAAGSTIIHLTLRNTGSTTCTLQGWPGVSFVGDGDGTQIGAAATQDRSSAHPTVTLGPGQIAVAPLKIVNAQNFSNAACSPVAADGFRVYPPGSTESLFVRASGYTACAESSAALLDVQGLVPEGQATD</sequence>
<feature type="region of interest" description="Disordered" evidence="1">
    <location>
        <begin position="31"/>
        <end position="75"/>
    </location>
</feature>
<dbReference type="Pfam" id="PF14016">
    <property type="entry name" value="DUF4232"/>
    <property type="match status" value="1"/>
</dbReference>
<dbReference type="PROSITE" id="PS51257">
    <property type="entry name" value="PROKAR_LIPOPROTEIN"/>
    <property type="match status" value="1"/>
</dbReference>
<dbReference type="AlphaFoldDB" id="A0A850DQ70"/>
<evidence type="ECO:0000256" key="2">
    <source>
        <dbReference type="SAM" id="SignalP"/>
    </source>
</evidence>
<dbReference type="RefSeq" id="WP_144803544.1">
    <property type="nucleotide sequence ID" value="NZ_BAAAWP010000001.1"/>
</dbReference>
<reference evidence="4 5" key="1">
    <citation type="submission" date="2020-05" db="EMBL/GenBank/DDBJ databases">
        <title>Genome Sequencing of Type Strains.</title>
        <authorList>
            <person name="Lemaire J.F."/>
            <person name="Inderbitzin P."/>
            <person name="Gregorio O.A."/>
            <person name="Collins S.B."/>
            <person name="Wespe N."/>
            <person name="Knight-Connoni V."/>
        </authorList>
    </citation>
    <scope>NUCLEOTIDE SEQUENCE [LARGE SCALE GENOMIC DNA]</scope>
    <source>
        <strain evidence="4 5">DSM 20512</strain>
    </source>
</reference>
<feature type="signal peptide" evidence="2">
    <location>
        <begin position="1"/>
        <end position="23"/>
    </location>
</feature>
<keyword evidence="2" id="KW-0732">Signal</keyword>
<feature type="chain" id="PRO_5038875997" evidence="2">
    <location>
        <begin position="24"/>
        <end position="222"/>
    </location>
</feature>
<dbReference type="Proteomes" id="UP000539146">
    <property type="component" value="Unassembled WGS sequence"/>
</dbReference>
<evidence type="ECO:0000313" key="4">
    <source>
        <dbReference type="EMBL" id="NUU27686.1"/>
    </source>
</evidence>
<evidence type="ECO:0000313" key="5">
    <source>
        <dbReference type="Proteomes" id="UP000539146"/>
    </source>
</evidence>
<feature type="compositionally biased region" description="Low complexity" evidence="1">
    <location>
        <begin position="38"/>
        <end position="66"/>
    </location>
</feature>
<accession>A0A850DQ70</accession>
<evidence type="ECO:0000256" key="1">
    <source>
        <dbReference type="SAM" id="MobiDB-lite"/>
    </source>
</evidence>
<dbReference type="InterPro" id="IPR025326">
    <property type="entry name" value="DUF4232"/>
</dbReference>
<organism evidence="4 5">
    <name type="scientific">Curtobacterium citreum</name>
    <dbReference type="NCBI Taxonomy" id="2036"/>
    <lineage>
        <taxon>Bacteria</taxon>
        <taxon>Bacillati</taxon>
        <taxon>Actinomycetota</taxon>
        <taxon>Actinomycetes</taxon>
        <taxon>Micrococcales</taxon>
        <taxon>Microbacteriaceae</taxon>
        <taxon>Curtobacterium</taxon>
    </lineage>
</organism>
<gene>
    <name evidence="4" type="ORF">HP467_06115</name>
</gene>
<name>A0A850DQ70_9MICO</name>
<evidence type="ECO:0000259" key="3">
    <source>
        <dbReference type="Pfam" id="PF14016"/>
    </source>
</evidence>
<proteinExistence type="predicted"/>
<feature type="domain" description="DUF4232" evidence="3">
    <location>
        <begin position="79"/>
        <end position="203"/>
    </location>
</feature>
<dbReference type="EMBL" id="JABMCG010000092">
    <property type="protein sequence ID" value="NUU27686.1"/>
    <property type="molecule type" value="Genomic_DNA"/>
</dbReference>